<dbReference type="SUPFAM" id="SSF51905">
    <property type="entry name" value="FAD/NAD(P)-binding domain"/>
    <property type="match status" value="1"/>
</dbReference>
<dbReference type="Gene3D" id="1.10.3110.10">
    <property type="entry name" value="protoporphyrinogen ix oxidase, domain 3"/>
    <property type="match status" value="1"/>
</dbReference>
<comment type="cofactor">
    <cofactor evidence="1">
        <name>FAD</name>
        <dbReference type="ChEBI" id="CHEBI:57692"/>
    </cofactor>
</comment>
<dbReference type="InterPro" id="IPR050464">
    <property type="entry name" value="Zeta_carotene_desat/Oxidored"/>
</dbReference>
<reference evidence="8" key="1">
    <citation type="submission" date="2020-05" db="EMBL/GenBank/DDBJ databases">
        <authorList>
            <person name="Chiriac C."/>
            <person name="Salcher M."/>
            <person name="Ghai R."/>
            <person name="Kavagutti S V."/>
        </authorList>
    </citation>
    <scope>NUCLEOTIDE SEQUENCE</scope>
</reference>
<gene>
    <name evidence="8" type="ORF">UFOPK3495_00752</name>
</gene>
<keyword evidence="4" id="KW-0560">Oxidoreductase</keyword>
<protein>
    <submittedName>
        <fullName evidence="8">Unannotated protein</fullName>
    </submittedName>
</protein>
<evidence type="ECO:0000256" key="6">
    <source>
        <dbReference type="ARBA" id="ARBA00023444"/>
    </source>
</evidence>
<evidence type="ECO:0000256" key="3">
    <source>
        <dbReference type="ARBA" id="ARBA00022827"/>
    </source>
</evidence>
<keyword evidence="2" id="KW-0285">Flavoprotein</keyword>
<keyword evidence="5" id="KW-0350">Heme biosynthesis</keyword>
<evidence type="ECO:0000256" key="2">
    <source>
        <dbReference type="ARBA" id="ARBA00022630"/>
    </source>
</evidence>
<dbReference type="InterPro" id="IPR036188">
    <property type="entry name" value="FAD/NAD-bd_sf"/>
</dbReference>
<dbReference type="PANTHER" id="PTHR42923">
    <property type="entry name" value="PROTOPORPHYRINOGEN OXIDASE"/>
    <property type="match status" value="1"/>
</dbReference>
<dbReference type="InterPro" id="IPR002937">
    <property type="entry name" value="Amino_oxidase"/>
</dbReference>
<dbReference type="Gene3D" id="3.90.660.20">
    <property type="entry name" value="Protoporphyrinogen oxidase, mitochondrial, domain 2"/>
    <property type="match status" value="1"/>
</dbReference>
<evidence type="ECO:0000256" key="4">
    <source>
        <dbReference type="ARBA" id="ARBA00023002"/>
    </source>
</evidence>
<comment type="pathway">
    <text evidence="6">Porphyrin-containing compound metabolism.</text>
</comment>
<dbReference type="AlphaFoldDB" id="A0A6J7FZQ4"/>
<accession>A0A6J7FZQ4</accession>
<dbReference type="GO" id="GO:0004729">
    <property type="term" value="F:oxygen-dependent protoporphyrinogen oxidase activity"/>
    <property type="evidence" value="ECO:0007669"/>
    <property type="project" value="InterPro"/>
</dbReference>
<feature type="domain" description="Amine oxidase" evidence="7">
    <location>
        <begin position="14"/>
        <end position="401"/>
    </location>
</feature>
<dbReference type="Pfam" id="PF01593">
    <property type="entry name" value="Amino_oxidase"/>
    <property type="match status" value="1"/>
</dbReference>
<evidence type="ECO:0000256" key="5">
    <source>
        <dbReference type="ARBA" id="ARBA00023133"/>
    </source>
</evidence>
<dbReference type="PANTHER" id="PTHR42923:SF3">
    <property type="entry name" value="PROTOPORPHYRINOGEN OXIDASE"/>
    <property type="match status" value="1"/>
</dbReference>
<dbReference type="SUPFAM" id="SSF54373">
    <property type="entry name" value="FAD-linked reductases, C-terminal domain"/>
    <property type="match status" value="1"/>
</dbReference>
<dbReference type="NCBIfam" id="TIGR00562">
    <property type="entry name" value="proto_IX_ox"/>
    <property type="match status" value="1"/>
</dbReference>
<organism evidence="8">
    <name type="scientific">freshwater metagenome</name>
    <dbReference type="NCBI Taxonomy" id="449393"/>
    <lineage>
        <taxon>unclassified sequences</taxon>
        <taxon>metagenomes</taxon>
        <taxon>ecological metagenomes</taxon>
    </lineage>
</organism>
<dbReference type="GO" id="GO:0006783">
    <property type="term" value="P:heme biosynthetic process"/>
    <property type="evidence" value="ECO:0007669"/>
    <property type="project" value="UniProtKB-KW"/>
</dbReference>
<dbReference type="EMBL" id="CAFBMC010000031">
    <property type="protein sequence ID" value="CAB4897089.1"/>
    <property type="molecule type" value="Genomic_DNA"/>
</dbReference>
<proteinExistence type="predicted"/>
<sequence>MPVRFDVIIVGGGISGLVSARKAAQQGKSVCVIEASDRFGGALQGKTLGGVTVDVGAEAFAVARPETLDLIKELGLVDRVVAPRRSDSRLIVPQGTFPMPHALLGIPTNPLADDVVAIIGIEEATKAAQLDELPVPESWDPQITLGALIRQRLGDQVTDYIATPVVGGVHALHPDLAEAEAIMPGITAATTKYGGLSKAAAAIRASSGVPGAAVNGLVGGMSNLVDALVQELQEAPNVELFLNTPVHNISKAESSGQSSWEVTTSNKEFLGDHVVVALDAKNAARVLTSLPSIHQPLSRLYVGDVVVFAGLISSDVLDEDPLGSGALIAPSTPSIHAKAITHASAKWEWIREAYGPGRHIVRLSYGRDGVINEDLADLATIAHADLELLLGTSMPAFDQAHLARWTGSLLHPRVGHRVNVSELKAAAASIEGLSLAIAGLAGNGLAGTVSQAHAAIS</sequence>
<evidence type="ECO:0000259" key="7">
    <source>
        <dbReference type="Pfam" id="PF01593"/>
    </source>
</evidence>
<dbReference type="PRINTS" id="PR00411">
    <property type="entry name" value="PNDRDTASEI"/>
</dbReference>
<dbReference type="Gene3D" id="3.50.50.60">
    <property type="entry name" value="FAD/NAD(P)-binding domain"/>
    <property type="match status" value="1"/>
</dbReference>
<keyword evidence="3" id="KW-0274">FAD</keyword>
<evidence type="ECO:0000256" key="1">
    <source>
        <dbReference type="ARBA" id="ARBA00001974"/>
    </source>
</evidence>
<dbReference type="InterPro" id="IPR004572">
    <property type="entry name" value="Protoporphyrinogen_oxidase"/>
</dbReference>
<evidence type="ECO:0000313" key="8">
    <source>
        <dbReference type="EMBL" id="CAB4897089.1"/>
    </source>
</evidence>
<name>A0A6J7FZQ4_9ZZZZ</name>